<protein>
    <submittedName>
        <fullName evidence="1">Uncharacterized protein</fullName>
    </submittedName>
</protein>
<sequence>MPHDSLILCKGLPYELEREIFELAARAHPKFAPRLALVSSYVQTWVETVIYELIVLGASSSKPDLFWRTFSSRPASFFDKRIRTLHLGTGVSHTQARSLLAVCTNLTSLTCWSNPLPSGAKLRASLPHVLHRLSINAIALWGTGASLGPDVSDPLFARLTHLEIVNPPSWFDWSCLLVPGALPCLTHLAFGDLSFPHASSIIPFFSAALAASKEEEEGAPRLQMLVAVSRNAQFLAALEEFEELWEDKRLVCLPSYCHPWTPGEYWDGVARGEVQFWRSSPRVGGS</sequence>
<keyword evidence="2" id="KW-1185">Reference proteome</keyword>
<evidence type="ECO:0000313" key="1">
    <source>
        <dbReference type="EMBL" id="KAJ7626082.1"/>
    </source>
</evidence>
<name>A0AAD7FL71_9AGAR</name>
<dbReference type="AlphaFoldDB" id="A0AAD7FL71"/>
<reference evidence="1" key="1">
    <citation type="submission" date="2023-03" db="EMBL/GenBank/DDBJ databases">
        <title>Massive genome expansion in bonnet fungi (Mycena s.s.) driven by repeated elements and novel gene families across ecological guilds.</title>
        <authorList>
            <consortium name="Lawrence Berkeley National Laboratory"/>
            <person name="Harder C.B."/>
            <person name="Miyauchi S."/>
            <person name="Viragh M."/>
            <person name="Kuo A."/>
            <person name="Thoen E."/>
            <person name="Andreopoulos B."/>
            <person name="Lu D."/>
            <person name="Skrede I."/>
            <person name="Drula E."/>
            <person name="Henrissat B."/>
            <person name="Morin E."/>
            <person name="Kohler A."/>
            <person name="Barry K."/>
            <person name="LaButti K."/>
            <person name="Morin E."/>
            <person name="Salamov A."/>
            <person name="Lipzen A."/>
            <person name="Mereny Z."/>
            <person name="Hegedus B."/>
            <person name="Baldrian P."/>
            <person name="Stursova M."/>
            <person name="Weitz H."/>
            <person name="Taylor A."/>
            <person name="Grigoriev I.V."/>
            <person name="Nagy L.G."/>
            <person name="Martin F."/>
            <person name="Kauserud H."/>
        </authorList>
    </citation>
    <scope>NUCLEOTIDE SEQUENCE</scope>
    <source>
        <strain evidence="1">9284</strain>
    </source>
</reference>
<accession>A0AAD7FL71</accession>
<dbReference type="Proteomes" id="UP001221142">
    <property type="component" value="Unassembled WGS sequence"/>
</dbReference>
<dbReference type="EMBL" id="JARKIF010000012">
    <property type="protein sequence ID" value="KAJ7626082.1"/>
    <property type="molecule type" value="Genomic_DNA"/>
</dbReference>
<evidence type="ECO:0000313" key="2">
    <source>
        <dbReference type="Proteomes" id="UP001221142"/>
    </source>
</evidence>
<gene>
    <name evidence="1" type="ORF">FB45DRAFT_922904</name>
</gene>
<proteinExistence type="predicted"/>
<comment type="caution">
    <text evidence="1">The sequence shown here is derived from an EMBL/GenBank/DDBJ whole genome shotgun (WGS) entry which is preliminary data.</text>
</comment>
<organism evidence="1 2">
    <name type="scientific">Roridomyces roridus</name>
    <dbReference type="NCBI Taxonomy" id="1738132"/>
    <lineage>
        <taxon>Eukaryota</taxon>
        <taxon>Fungi</taxon>
        <taxon>Dikarya</taxon>
        <taxon>Basidiomycota</taxon>
        <taxon>Agaricomycotina</taxon>
        <taxon>Agaricomycetes</taxon>
        <taxon>Agaricomycetidae</taxon>
        <taxon>Agaricales</taxon>
        <taxon>Marasmiineae</taxon>
        <taxon>Mycenaceae</taxon>
        <taxon>Roridomyces</taxon>
    </lineage>
</organism>